<dbReference type="AlphaFoldDB" id="A0A0X8HDH7"/>
<proteinExistence type="predicted"/>
<protein>
    <submittedName>
        <fullName evidence="1">Uncharacterized protein</fullName>
    </submittedName>
</protein>
<sequence>MALFTWGMALLAGVPGEEALVRALSVLVVNGLLSCVRLIHDLPPSIVALCSGPYLNVTHDVAAGQVNP</sequence>
<reference evidence="1 2" key="2">
    <citation type="submission" date="2016-02" db="EMBL/GenBank/DDBJ databases">
        <authorList>
            <person name="Wen L."/>
            <person name="He K."/>
            <person name="Yang H."/>
        </authorList>
    </citation>
    <scope>NUCLEOTIDE SEQUENCE [LARGE SCALE GENOMIC DNA]</scope>
    <source>
        <strain evidence="1 2">AGD 8-3</strain>
    </source>
</reference>
<dbReference type="KEGG" id="hco:LOKO_01432"/>
<dbReference type="Proteomes" id="UP000063387">
    <property type="component" value="Chromosome"/>
</dbReference>
<dbReference type="EMBL" id="CP014226">
    <property type="protein sequence ID" value="AMD00500.1"/>
    <property type="molecule type" value="Genomic_DNA"/>
</dbReference>
<evidence type="ECO:0000313" key="1">
    <source>
        <dbReference type="EMBL" id="AMD00500.1"/>
    </source>
</evidence>
<organism evidence="1 2">
    <name type="scientific">Halomonas chromatireducens</name>
    <dbReference type="NCBI Taxonomy" id="507626"/>
    <lineage>
        <taxon>Bacteria</taxon>
        <taxon>Pseudomonadati</taxon>
        <taxon>Pseudomonadota</taxon>
        <taxon>Gammaproteobacteria</taxon>
        <taxon>Oceanospirillales</taxon>
        <taxon>Halomonadaceae</taxon>
        <taxon>Halomonas</taxon>
    </lineage>
</organism>
<name>A0A0X8HDH7_9GAMM</name>
<keyword evidence="2" id="KW-1185">Reference proteome</keyword>
<dbReference type="STRING" id="507626.LOKO_01432"/>
<gene>
    <name evidence="1" type="ORF">LOKO_01432</name>
</gene>
<evidence type="ECO:0000313" key="2">
    <source>
        <dbReference type="Proteomes" id="UP000063387"/>
    </source>
</evidence>
<reference evidence="1 2" key="1">
    <citation type="journal article" date="2016" name="Genome Announc.">
        <title>Draft Genome Sequence of 'Halomonas chromatireducens' Strain AGD 8-3, a Haloalkaliphilic Chromate- and Selenite-Reducing Gammaproteobacterium.</title>
        <authorList>
            <person name="Sharko F.S."/>
            <person name="Shapovalova A.A."/>
            <person name="Tsygankova S.V."/>
            <person name="Komova A.V."/>
            <person name="Boulygina E.S."/>
            <person name="Teslyuk A.B."/>
            <person name="Gotovtsev P.M."/>
            <person name="Namsaraev Z.B."/>
            <person name="Khijniak T.V."/>
            <person name="Nedoluzhko A.V."/>
            <person name="Vasilov R.G."/>
        </authorList>
    </citation>
    <scope>NUCLEOTIDE SEQUENCE [LARGE SCALE GENOMIC DNA]</scope>
    <source>
        <strain evidence="1 2">AGD 8-3</strain>
    </source>
</reference>
<accession>A0A0X8HDH7</accession>